<reference evidence="1 2" key="1">
    <citation type="submission" date="2017-05" db="EMBL/GenBank/DDBJ databases">
        <title>Polynucleobacter sp. MWH-K35W1 isolated from the permanently anoxic monimolimnion of a meromictic lake.</title>
        <authorList>
            <person name="Hahn M.W."/>
        </authorList>
    </citation>
    <scope>NUCLEOTIDE SEQUENCE [LARGE SCALE GENOMIC DNA]</scope>
    <source>
        <strain evidence="1 2">MWH-K35W1</strain>
    </source>
</reference>
<dbReference type="OrthoDB" id="58809at2"/>
<accession>A0A254Q8C0</accession>
<evidence type="ECO:0000313" key="2">
    <source>
        <dbReference type="Proteomes" id="UP000198104"/>
    </source>
</evidence>
<comment type="caution">
    <text evidence="1">The sequence shown here is derived from an EMBL/GenBank/DDBJ whole genome shotgun (WGS) entry which is preliminary data.</text>
</comment>
<organism evidence="1 2">
    <name type="scientific">Polynucleobacter aenigmaticus</name>
    <dbReference type="NCBI Taxonomy" id="1743164"/>
    <lineage>
        <taxon>Bacteria</taxon>
        <taxon>Pseudomonadati</taxon>
        <taxon>Pseudomonadota</taxon>
        <taxon>Betaproteobacteria</taxon>
        <taxon>Burkholderiales</taxon>
        <taxon>Burkholderiaceae</taxon>
        <taxon>Polynucleobacter</taxon>
    </lineage>
</organism>
<evidence type="ECO:0008006" key="3">
    <source>
        <dbReference type="Google" id="ProtNLM"/>
    </source>
</evidence>
<proteinExistence type="predicted"/>
<protein>
    <recommendedName>
        <fullName evidence="3">Calcineurin-like phosphoesterase domain-containing protein</fullName>
    </recommendedName>
</protein>
<dbReference type="AlphaFoldDB" id="A0A254Q8C0"/>
<evidence type="ECO:0000313" key="1">
    <source>
        <dbReference type="EMBL" id="OWS71772.1"/>
    </source>
</evidence>
<keyword evidence="2" id="KW-1185">Reference proteome</keyword>
<dbReference type="EMBL" id="NGUO01000008">
    <property type="protein sequence ID" value="OWS71772.1"/>
    <property type="molecule type" value="Genomic_DNA"/>
</dbReference>
<dbReference type="RefSeq" id="WP_088527178.1">
    <property type="nucleotide sequence ID" value="NZ_NGUO01000008.1"/>
</dbReference>
<dbReference type="InterPro" id="IPR029052">
    <property type="entry name" value="Metallo-depent_PP-like"/>
</dbReference>
<sequence length="328" mass="37358">MYLRGQKTITSGIFLILVIYLSIGIAYAESFKFIALGDMPYSQPADFPRFEQLISSINSQKPAFSIFVGDTKSGSSPCSNEHIEKMTAYFNSFKAPLIYSIGDNEWTDCHRALAGQFNPLERLEHIRSKQFQSSNSFGVAKLKLQRQSELMPQFSRYVENSLWTRGHFLFVNLHIPGSNNNLGRDEESNQEYQIRNQANLAWINYAYEFAREKKYAGIIFAFQADLFYSPELATSTSSGYRDTISAFRDQSEKLAIPILLIHGDSHQLKIDQPLMNSKNQLLENVYRLEVMGANQVQAVEVRVNAQESGPFSFRPLFVPQNSIAKQNQ</sequence>
<dbReference type="SUPFAM" id="SSF56300">
    <property type="entry name" value="Metallo-dependent phosphatases"/>
    <property type="match status" value="1"/>
</dbReference>
<name>A0A254Q8C0_9BURK</name>
<gene>
    <name evidence="1" type="ORF">CBI30_04760</name>
</gene>
<dbReference type="Proteomes" id="UP000198104">
    <property type="component" value="Unassembled WGS sequence"/>
</dbReference>